<gene>
    <name evidence="4" type="ORF">PWYN_13970</name>
</gene>
<dbReference type="OrthoDB" id="9795390at2"/>
<keyword evidence="2" id="KW-0812">Transmembrane</keyword>
<dbReference type="PANTHER" id="PTHR10566:SF113">
    <property type="entry name" value="PROTEIN ACTIVITY OF BC1 COMPLEX KINASE 7, CHLOROPLASTIC"/>
    <property type="match status" value="1"/>
</dbReference>
<dbReference type="AlphaFoldDB" id="A0A098MCN6"/>
<organism evidence="4 5">
    <name type="scientific">Paenibacillus wynnii</name>
    <dbReference type="NCBI Taxonomy" id="268407"/>
    <lineage>
        <taxon>Bacteria</taxon>
        <taxon>Bacillati</taxon>
        <taxon>Bacillota</taxon>
        <taxon>Bacilli</taxon>
        <taxon>Bacillales</taxon>
        <taxon>Paenibacillaceae</taxon>
        <taxon>Paenibacillus</taxon>
    </lineage>
</organism>
<proteinExistence type="inferred from homology"/>
<dbReference type="InterPro" id="IPR050154">
    <property type="entry name" value="UbiB_kinase"/>
</dbReference>
<keyword evidence="5" id="KW-1185">Reference proteome</keyword>
<sequence length="556" mass="63095">MAVRIRYAGRYRTIAMALMRHGFGYMVEELGLNHLLSLPRRLVTQEAYEGVTLGERIRRVLEDLGPTFIKLGQLASTRSDMLPDSIIHELVKLQDNVPPFSAGTVRDIVEQELDLPLDEIFHSFENVPLAAASIGQVHRAVLLNGQTVAVKVQRPGVLRMMSRDLEILKDLTALAERRLDWAKQYGLSRMTEEFSRSLIAELDYSHEGRNAEKIALQLADHPDVYIPEIHWDYTSARVLTMEYVEGITLNRRQEMMDKGVNLQKLAEQLVEIMLKQIFIDGFFHADPHPGNVMLMEDSRLALIDFGMVGRLSEEMKDHLAGLIIALMRKNTDAMVRSIMRLGILDEEADRVALHDDMDMLREEYYDVPFSRVSIGKVLNDLFRIARRHHLVIPPDLAMLGKTMLTLEGVVSNLDPSFSIIQMAEPFGRQLLKQRFSSHRLQRKLWGGVAELAESLVELPGQARQLTSLISKGKLKVEVGMPELQSLQRKFDRIGNRLSFSIVLLAFSIIMVGLIIGSSLRGEPSLLWDFPTVEIGSVVALLMFVWLLFSIFKSGRF</sequence>
<dbReference type="InterPro" id="IPR000719">
    <property type="entry name" value="Prot_kinase_dom"/>
</dbReference>
<feature type="domain" description="Protein kinase" evidence="3">
    <location>
        <begin position="123"/>
        <end position="456"/>
    </location>
</feature>
<dbReference type="SUPFAM" id="SSF56112">
    <property type="entry name" value="Protein kinase-like (PK-like)"/>
    <property type="match status" value="1"/>
</dbReference>
<dbReference type="RefSeq" id="WP_036652454.1">
    <property type="nucleotide sequence ID" value="NZ_JQCR01000002.1"/>
</dbReference>
<dbReference type="eggNOG" id="COG0661">
    <property type="taxonomic scope" value="Bacteria"/>
</dbReference>
<dbReference type="Gene3D" id="1.10.510.10">
    <property type="entry name" value="Transferase(Phosphotransferase) domain 1"/>
    <property type="match status" value="1"/>
</dbReference>
<dbReference type="Proteomes" id="UP000029734">
    <property type="component" value="Unassembled WGS sequence"/>
</dbReference>
<comment type="similarity">
    <text evidence="1">Belongs to the protein kinase superfamily. ADCK protein kinase family.</text>
</comment>
<dbReference type="PANTHER" id="PTHR10566">
    <property type="entry name" value="CHAPERONE-ACTIVITY OF BC1 COMPLEX CABC1 -RELATED"/>
    <property type="match status" value="1"/>
</dbReference>
<protein>
    <submittedName>
        <fullName evidence="4">ABC transporter</fullName>
    </submittedName>
</protein>
<dbReference type="InterPro" id="IPR004147">
    <property type="entry name" value="ABC1_dom"/>
</dbReference>
<dbReference type="STRING" id="268407.PWYN_13970"/>
<feature type="transmembrane region" description="Helical" evidence="2">
    <location>
        <begin position="531"/>
        <end position="551"/>
    </location>
</feature>
<dbReference type="GO" id="GO:0005524">
    <property type="term" value="F:ATP binding"/>
    <property type="evidence" value="ECO:0007669"/>
    <property type="project" value="InterPro"/>
</dbReference>
<evidence type="ECO:0000256" key="1">
    <source>
        <dbReference type="ARBA" id="ARBA00009670"/>
    </source>
</evidence>
<dbReference type="PROSITE" id="PS50011">
    <property type="entry name" value="PROTEIN_KINASE_DOM"/>
    <property type="match status" value="1"/>
</dbReference>
<comment type="caution">
    <text evidence="4">The sequence shown here is derived from an EMBL/GenBank/DDBJ whole genome shotgun (WGS) entry which is preliminary data.</text>
</comment>
<evidence type="ECO:0000313" key="5">
    <source>
        <dbReference type="Proteomes" id="UP000029734"/>
    </source>
</evidence>
<evidence type="ECO:0000256" key="2">
    <source>
        <dbReference type="SAM" id="Phobius"/>
    </source>
</evidence>
<dbReference type="Pfam" id="PF03109">
    <property type="entry name" value="ABC1"/>
    <property type="match status" value="1"/>
</dbReference>
<name>A0A098MCN6_9BACL</name>
<evidence type="ECO:0000313" key="4">
    <source>
        <dbReference type="EMBL" id="KGE20319.1"/>
    </source>
</evidence>
<reference evidence="4 5" key="2">
    <citation type="submission" date="2014-10" db="EMBL/GenBank/DDBJ databases">
        <title>Comparative genomics of the Paenibacillus odorifer group.</title>
        <authorList>
            <person name="Tsai Y.-C."/>
            <person name="Martin N."/>
            <person name="Korlach J."/>
            <person name="Wiedmann M."/>
        </authorList>
    </citation>
    <scope>NUCLEOTIDE SEQUENCE [LARGE SCALE GENOMIC DNA]</scope>
    <source>
        <strain evidence="4 5">DSM 18334</strain>
    </source>
</reference>
<dbReference type="GO" id="GO:0004672">
    <property type="term" value="F:protein kinase activity"/>
    <property type="evidence" value="ECO:0007669"/>
    <property type="project" value="InterPro"/>
</dbReference>
<keyword evidence="2" id="KW-0472">Membrane</keyword>
<feature type="transmembrane region" description="Helical" evidence="2">
    <location>
        <begin position="497"/>
        <end position="519"/>
    </location>
</feature>
<keyword evidence="2" id="KW-1133">Transmembrane helix</keyword>
<dbReference type="InterPro" id="IPR011009">
    <property type="entry name" value="Kinase-like_dom_sf"/>
</dbReference>
<dbReference type="EMBL" id="JQCR01000002">
    <property type="protein sequence ID" value="KGE20319.1"/>
    <property type="molecule type" value="Genomic_DNA"/>
</dbReference>
<reference evidence="4 5" key="1">
    <citation type="submission" date="2014-08" db="EMBL/GenBank/DDBJ databases">
        <authorList>
            <person name="den Bakker H.C."/>
        </authorList>
    </citation>
    <scope>NUCLEOTIDE SEQUENCE [LARGE SCALE GENOMIC DNA]</scope>
    <source>
        <strain evidence="4 5">DSM 18334</strain>
    </source>
</reference>
<dbReference type="CDD" id="cd05121">
    <property type="entry name" value="ABC1_ADCK3-like"/>
    <property type="match status" value="1"/>
</dbReference>
<accession>A0A098MCN6</accession>
<evidence type="ECO:0000259" key="3">
    <source>
        <dbReference type="PROSITE" id="PS50011"/>
    </source>
</evidence>